<protein>
    <submittedName>
        <fullName evidence="2">Uncharacterized protein</fullName>
    </submittedName>
</protein>
<proteinExistence type="predicted"/>
<feature type="signal peptide" evidence="1">
    <location>
        <begin position="1"/>
        <end position="18"/>
    </location>
</feature>
<accession>A0A7S1TAD8</accession>
<evidence type="ECO:0000256" key="1">
    <source>
        <dbReference type="SAM" id="SignalP"/>
    </source>
</evidence>
<feature type="chain" id="PRO_5030621523" evidence="1">
    <location>
        <begin position="19"/>
        <end position="425"/>
    </location>
</feature>
<sequence>MIKGFLVLVVFLCPAVLAVADGACVSVTRATLSSIQPYSIICPLSSTQPLRFRGVNLTGVHFSTLKSRGLISFDEACVLDGVVINKLLVNQDSPKKSLSFIRFQLDTPLKDVRINTFQVGGRVQVNKRVIRSTFGVFVGEGDINFTLPVTYSSFGSLTNGPTYNRFLIRFFDRVVQTTITSIVGGKRVVFYGTVLNSRIDSITTSAVDGAVQIQSARRSTFPRMTSWYIYIRGSTRCSFEFVQGYLFVSIESVTRCTFSKVWGQGFYTAGSFSRASVYLSSISDSVFENIEAGTDGLSYHNDYEINFDAPVSDSTFEYLQGYPRFRDTAPLLRSSFSLINSSSYVTWSNQMTDTTFGTVISDGNIFILSNLSTNIGSTFGDLRTPENLAFNPPIPMQLTCSSISAKGCSEIVNRQLVPKPCPVCI</sequence>
<keyword evidence="1" id="KW-0732">Signal</keyword>
<dbReference type="AlphaFoldDB" id="A0A7S1TAD8"/>
<reference evidence="2" key="1">
    <citation type="submission" date="2021-01" db="EMBL/GenBank/DDBJ databases">
        <authorList>
            <person name="Corre E."/>
            <person name="Pelletier E."/>
            <person name="Niang G."/>
            <person name="Scheremetjew M."/>
            <person name="Finn R."/>
            <person name="Kale V."/>
            <person name="Holt S."/>
            <person name="Cochrane G."/>
            <person name="Meng A."/>
            <person name="Brown T."/>
            <person name="Cohen L."/>
        </authorList>
    </citation>
    <scope>NUCLEOTIDE SEQUENCE</scope>
    <source>
        <strain evidence="2">SAG 36.94</strain>
    </source>
</reference>
<gene>
    <name evidence="2" type="ORF">CCAE0312_LOCUS2736</name>
</gene>
<dbReference type="EMBL" id="HBGH01004997">
    <property type="protein sequence ID" value="CAD9230683.1"/>
    <property type="molecule type" value="Transcribed_RNA"/>
</dbReference>
<evidence type="ECO:0000313" key="2">
    <source>
        <dbReference type="EMBL" id="CAD9230683.1"/>
    </source>
</evidence>
<organism evidence="2">
    <name type="scientific">Compsopogon caeruleus</name>
    <dbReference type="NCBI Taxonomy" id="31354"/>
    <lineage>
        <taxon>Eukaryota</taxon>
        <taxon>Rhodophyta</taxon>
        <taxon>Compsopogonophyceae</taxon>
        <taxon>Compsopogonales</taxon>
        <taxon>Compsopogonaceae</taxon>
        <taxon>Compsopogon</taxon>
    </lineage>
</organism>
<name>A0A7S1TAD8_9RHOD</name>